<dbReference type="SUPFAM" id="SSF50729">
    <property type="entry name" value="PH domain-like"/>
    <property type="match status" value="1"/>
</dbReference>
<feature type="compositionally biased region" description="Polar residues" evidence="7">
    <location>
        <begin position="450"/>
        <end position="467"/>
    </location>
</feature>
<keyword evidence="10" id="KW-1185">Reference proteome</keyword>
<feature type="region of interest" description="Disordered" evidence="7">
    <location>
        <begin position="487"/>
        <end position="518"/>
    </location>
</feature>
<evidence type="ECO:0000256" key="5">
    <source>
        <dbReference type="ARBA" id="ARBA00022835"/>
    </source>
</evidence>
<evidence type="ECO:0000256" key="4">
    <source>
        <dbReference type="ARBA" id="ARBA00022490"/>
    </source>
</evidence>
<dbReference type="STRING" id="147828.A0A4S2LPW8"/>
<dbReference type="PROSITE" id="PS51064">
    <property type="entry name" value="IRS_PTB"/>
    <property type="match status" value="1"/>
</dbReference>
<proteinExistence type="inferred from homology"/>
<dbReference type="AlphaFoldDB" id="A0A4S2LPW8"/>
<dbReference type="Proteomes" id="UP000308267">
    <property type="component" value="Unassembled WGS sequence"/>
</dbReference>
<dbReference type="GO" id="GO:0005730">
    <property type="term" value="C:nucleolus"/>
    <property type="evidence" value="ECO:0007669"/>
    <property type="project" value="UniProtKB-SubCell"/>
</dbReference>
<dbReference type="InterPro" id="IPR002404">
    <property type="entry name" value="IRS_PTB"/>
</dbReference>
<comment type="similarity">
    <text evidence="3">Belongs to the RNase PH family.</text>
</comment>
<dbReference type="GO" id="GO:0035925">
    <property type="term" value="F:mRNA 3'-UTR AU-rich region binding"/>
    <property type="evidence" value="ECO:0007669"/>
    <property type="project" value="TreeGrafter"/>
</dbReference>
<dbReference type="OrthoDB" id="6279276at2759"/>
<dbReference type="InterPro" id="IPR011993">
    <property type="entry name" value="PH-like_dom_sf"/>
</dbReference>
<evidence type="ECO:0000256" key="6">
    <source>
        <dbReference type="ARBA" id="ARBA00042523"/>
    </source>
</evidence>
<evidence type="ECO:0000259" key="8">
    <source>
        <dbReference type="PROSITE" id="PS51064"/>
    </source>
</evidence>
<dbReference type="PANTHER" id="PTHR11097">
    <property type="entry name" value="EXOSOME COMPLEX EXONUCLEASE RIBOSOMAL RNA PROCESSING PROTEIN"/>
    <property type="match status" value="1"/>
</dbReference>
<dbReference type="EMBL" id="SJOL01007351">
    <property type="protein sequence ID" value="TGZ62928.1"/>
    <property type="molecule type" value="Genomic_DNA"/>
</dbReference>
<reference evidence="9 10" key="1">
    <citation type="journal article" date="2019" name="BMC Genomics">
        <title>New insights from Opisthorchis felineus genome: update on genomics of the epidemiologically important liver flukes.</title>
        <authorList>
            <person name="Ershov N.I."/>
            <person name="Mordvinov V.A."/>
            <person name="Prokhortchouk E.B."/>
            <person name="Pakharukova M.Y."/>
            <person name="Gunbin K.V."/>
            <person name="Ustyantsev K."/>
            <person name="Genaev M.A."/>
            <person name="Blinov A.G."/>
            <person name="Mazur A."/>
            <person name="Boulygina E."/>
            <person name="Tsygankova S."/>
            <person name="Khrameeva E."/>
            <person name="Chekanov N."/>
            <person name="Fan G."/>
            <person name="Xiao A."/>
            <person name="Zhang H."/>
            <person name="Xu X."/>
            <person name="Yang H."/>
            <person name="Solovyev V."/>
            <person name="Lee S.M."/>
            <person name="Liu X."/>
            <person name="Afonnikov D.A."/>
            <person name="Skryabin K.G."/>
        </authorList>
    </citation>
    <scope>NUCLEOTIDE SEQUENCE [LARGE SCALE GENOMIC DNA]</scope>
    <source>
        <strain evidence="9">AK-0245</strain>
        <tissue evidence="9">Whole organism</tissue>
    </source>
</reference>
<dbReference type="PANTHER" id="PTHR11097:SF8">
    <property type="entry name" value="EXOSOME COMPLEX COMPONENT RRP42"/>
    <property type="match status" value="1"/>
</dbReference>
<dbReference type="Pfam" id="PF02174">
    <property type="entry name" value="IRS"/>
    <property type="match status" value="1"/>
</dbReference>
<evidence type="ECO:0000256" key="2">
    <source>
        <dbReference type="ARBA" id="ARBA00004604"/>
    </source>
</evidence>
<dbReference type="GO" id="GO:0034475">
    <property type="term" value="P:U4 snRNA 3'-end processing"/>
    <property type="evidence" value="ECO:0007669"/>
    <property type="project" value="TreeGrafter"/>
</dbReference>
<accession>A0A4S2LPW8</accession>
<organism evidence="9 10">
    <name type="scientific">Opisthorchis felineus</name>
    <dbReference type="NCBI Taxonomy" id="147828"/>
    <lineage>
        <taxon>Eukaryota</taxon>
        <taxon>Metazoa</taxon>
        <taxon>Spiralia</taxon>
        <taxon>Lophotrochozoa</taxon>
        <taxon>Platyhelminthes</taxon>
        <taxon>Trematoda</taxon>
        <taxon>Digenea</taxon>
        <taxon>Opisthorchiida</taxon>
        <taxon>Opisthorchiata</taxon>
        <taxon>Opisthorchiidae</taxon>
        <taxon>Opisthorchis</taxon>
    </lineage>
</organism>
<feature type="domain" description="IRS-type PTB" evidence="8">
    <location>
        <begin position="348"/>
        <end position="452"/>
    </location>
</feature>
<dbReference type="SMART" id="SM00310">
    <property type="entry name" value="PTBI"/>
    <property type="match status" value="1"/>
</dbReference>
<dbReference type="GO" id="GO:0034476">
    <property type="term" value="P:U5 snRNA 3'-end processing"/>
    <property type="evidence" value="ECO:0007669"/>
    <property type="project" value="TreeGrafter"/>
</dbReference>
<name>A0A4S2LPW8_OPIFE</name>
<dbReference type="GO" id="GO:0071038">
    <property type="term" value="P:TRAMP-dependent tRNA surveillance pathway"/>
    <property type="evidence" value="ECO:0007669"/>
    <property type="project" value="TreeGrafter"/>
</dbReference>
<dbReference type="Gene3D" id="2.30.29.30">
    <property type="entry name" value="Pleckstrin-homology domain (PH domain)/Phosphotyrosine-binding domain (PTB)"/>
    <property type="match status" value="1"/>
</dbReference>
<dbReference type="GO" id="GO:0071035">
    <property type="term" value="P:nuclear polyadenylation-dependent rRNA catabolic process"/>
    <property type="evidence" value="ECO:0007669"/>
    <property type="project" value="TreeGrafter"/>
</dbReference>
<dbReference type="GO" id="GO:0000467">
    <property type="term" value="P:exonucleolytic trimming to generate mature 3'-end of 5.8S rRNA from tricistronic rRNA transcript (SSU-rRNA, 5.8S rRNA, LSU-rRNA)"/>
    <property type="evidence" value="ECO:0007669"/>
    <property type="project" value="TreeGrafter"/>
</dbReference>
<evidence type="ECO:0000256" key="1">
    <source>
        <dbReference type="ARBA" id="ARBA00004496"/>
    </source>
</evidence>
<evidence type="ECO:0000313" key="10">
    <source>
        <dbReference type="Proteomes" id="UP000308267"/>
    </source>
</evidence>
<dbReference type="InterPro" id="IPR020568">
    <property type="entry name" value="Ribosomal_Su5_D2-typ_SF"/>
</dbReference>
<sequence>MADTNLLKPVALFEQLFESKGRLDNRELLEPGAIHVSAGVLPSCHGSSLVRIGQTHIICGVRTKVLPEQINAGRIVCNVEINGLANRSSHPKSSVSKEAQCLSSKLQQLVETVVCSDVASQLNIFSNSDQMSQPVASYILKLDVIVLHDDGCLLDACVPAALTALKQARWPKLIALSVDNRTTSCLEQYAPSPSGDCMSLHLIELPIPVTWCFLPAHVSKPDRPLVAPVILQPTRRELALWDADAGVGQIILSASGRILDLSMVHAFLPGLFGNLSIPLRWHSLPVLCCIVVIDFHEMGLSQSLLKTESLEYLVGARNPYLFDTPTRNLTASKPSDSRDIVRKCPRCDLSYNHTLLIFPATLMNCELRVVCNGTLELLTHELIFRDQLRNSLSWPLETIRWFGENANFFVFESGRRSPSGPGLFVFRCKRANDVSKEVEKQIKLLVPFHSNVNDASSPPTNPAPQTSSRRRVQLRFNVALLRRALGRSSAGEPAEPAVTSSTDACPVQTDDSLSSSRLRTLTTSSSTISYPVLFSRSGQDQPESVAGPTSEDTQPENYRSLATALTSLYLSSSHLSGQYLIAATMHQYVNQPNGLLVPPPSRQVTHYVDEPV</sequence>
<dbReference type="GO" id="GO:0016075">
    <property type="term" value="P:rRNA catabolic process"/>
    <property type="evidence" value="ECO:0007669"/>
    <property type="project" value="TreeGrafter"/>
</dbReference>
<feature type="region of interest" description="Disordered" evidence="7">
    <location>
        <begin position="535"/>
        <end position="555"/>
    </location>
</feature>
<dbReference type="InterPro" id="IPR001247">
    <property type="entry name" value="ExoRNase_PH_dom1"/>
</dbReference>
<dbReference type="GO" id="GO:0034473">
    <property type="term" value="P:U1 snRNA 3'-end processing"/>
    <property type="evidence" value="ECO:0007669"/>
    <property type="project" value="TreeGrafter"/>
</dbReference>
<feature type="compositionally biased region" description="Low complexity" evidence="7">
    <location>
        <begin position="509"/>
        <end position="518"/>
    </location>
</feature>
<protein>
    <recommendedName>
        <fullName evidence="6">Ribosomal RNA-processing protein 42</fullName>
    </recommendedName>
</protein>
<comment type="caution">
    <text evidence="9">The sequence shown here is derived from an EMBL/GenBank/DDBJ whole genome shotgun (WGS) entry which is preliminary data.</text>
</comment>
<keyword evidence="5" id="KW-0271">Exosome</keyword>
<dbReference type="InterPro" id="IPR027408">
    <property type="entry name" value="PNPase/RNase_PH_dom_sf"/>
</dbReference>
<dbReference type="Pfam" id="PF01138">
    <property type="entry name" value="RNase_PH"/>
    <property type="match status" value="1"/>
</dbReference>
<dbReference type="SMART" id="SM01244">
    <property type="entry name" value="IRS"/>
    <property type="match status" value="1"/>
</dbReference>
<comment type="subcellular location">
    <subcellularLocation>
        <location evidence="1">Cytoplasm</location>
    </subcellularLocation>
    <subcellularLocation>
        <location evidence="2">Nucleus</location>
        <location evidence="2">Nucleolus</location>
    </subcellularLocation>
</comment>
<dbReference type="GO" id="GO:0000176">
    <property type="term" value="C:nuclear exosome (RNase complex)"/>
    <property type="evidence" value="ECO:0007669"/>
    <property type="project" value="TreeGrafter"/>
</dbReference>
<feature type="region of interest" description="Disordered" evidence="7">
    <location>
        <begin position="450"/>
        <end position="470"/>
    </location>
</feature>
<dbReference type="GO" id="GO:0071028">
    <property type="term" value="P:nuclear mRNA surveillance"/>
    <property type="evidence" value="ECO:0007669"/>
    <property type="project" value="TreeGrafter"/>
</dbReference>
<dbReference type="GO" id="GO:0000177">
    <property type="term" value="C:cytoplasmic exosome (RNase complex)"/>
    <property type="evidence" value="ECO:0007669"/>
    <property type="project" value="TreeGrafter"/>
</dbReference>
<gene>
    <name evidence="9" type="ORF">CRM22_007181</name>
</gene>
<evidence type="ECO:0000256" key="3">
    <source>
        <dbReference type="ARBA" id="ARBA00006678"/>
    </source>
</evidence>
<evidence type="ECO:0000256" key="7">
    <source>
        <dbReference type="SAM" id="MobiDB-lite"/>
    </source>
</evidence>
<dbReference type="InterPro" id="IPR050590">
    <property type="entry name" value="Exosome_comp_Rrp42_subfam"/>
</dbReference>
<dbReference type="SUPFAM" id="SSF54211">
    <property type="entry name" value="Ribosomal protein S5 domain 2-like"/>
    <property type="match status" value="1"/>
</dbReference>
<evidence type="ECO:0000313" key="9">
    <source>
        <dbReference type="EMBL" id="TGZ62928.1"/>
    </source>
</evidence>
<dbReference type="Gene3D" id="3.30.230.70">
    <property type="entry name" value="GHMP Kinase, N-terminal domain"/>
    <property type="match status" value="1"/>
</dbReference>
<keyword evidence="4" id="KW-0963">Cytoplasm</keyword>